<dbReference type="InterPro" id="IPR014469">
    <property type="entry name" value="DUF2271"/>
</dbReference>
<dbReference type="Pfam" id="PF10029">
    <property type="entry name" value="DUF2271"/>
    <property type="match status" value="1"/>
</dbReference>
<accession>A0A1M4E8D8</accession>
<dbReference type="EMBL" id="LT559118">
    <property type="protein sequence ID" value="SBO95120.1"/>
    <property type="molecule type" value="Genomic_DNA"/>
</dbReference>
<reference evidence="2" key="1">
    <citation type="submission" date="2016-04" db="EMBL/GenBank/DDBJ databases">
        <authorList>
            <person name="Evans L.H."/>
            <person name="Alamgir A."/>
            <person name="Owens N."/>
            <person name="Weber N.D."/>
            <person name="Virtaneva K."/>
            <person name="Barbian K."/>
            <person name="Babar A."/>
            <person name="Rosenke K."/>
        </authorList>
    </citation>
    <scope>NUCLEOTIDE SEQUENCE</scope>
    <source>
        <strain evidence="2">Nono1</strain>
    </source>
</reference>
<organism evidence="2">
    <name type="scientific">Nonomuraea gerenzanensis</name>
    <dbReference type="NCBI Taxonomy" id="93944"/>
    <lineage>
        <taxon>Bacteria</taxon>
        <taxon>Bacillati</taxon>
        <taxon>Actinomycetota</taxon>
        <taxon>Actinomycetes</taxon>
        <taxon>Streptosporangiales</taxon>
        <taxon>Streptosporangiaceae</taxon>
        <taxon>Nonomuraea</taxon>
    </lineage>
</organism>
<name>A0A1M4E8D8_9ACTN</name>
<evidence type="ECO:0000256" key="1">
    <source>
        <dbReference type="SAM" id="MobiDB-lite"/>
    </source>
</evidence>
<gene>
    <name evidence="2" type="ORF">BN4615_P4636</name>
</gene>
<proteinExistence type="predicted"/>
<dbReference type="Gene3D" id="2.60.40.4070">
    <property type="match status" value="1"/>
</dbReference>
<evidence type="ECO:0000313" key="2">
    <source>
        <dbReference type="EMBL" id="SBO95120.1"/>
    </source>
</evidence>
<feature type="region of interest" description="Disordered" evidence="1">
    <location>
        <begin position="120"/>
        <end position="145"/>
    </location>
</feature>
<sequence>MTMSERTSRLIVPIVVITGVATTATAAYLAYRPEPPPASPAGLSWSVPVTDVLGVVRIDYQLNRLPRLASNQLAIWIEDARGRYVRTLFATSFTANGGFERRPMSLPLWRSTSGWESATDSEVKAASRPAQESGRQSVYWDTTDRSGRPVPPGTYTYRVEGNVVWEKRVLFTGTVEVGGTPHVSRPRVEFLPADTGQEPALVADVRASFAPGERLPAGAVTTFTRGS</sequence>
<evidence type="ECO:0008006" key="3">
    <source>
        <dbReference type="Google" id="ProtNLM"/>
    </source>
</evidence>
<dbReference type="AlphaFoldDB" id="A0A1M4E8D8"/>
<protein>
    <recommendedName>
        <fullName evidence="3">DUF2271 domain-containing protein</fullName>
    </recommendedName>
</protein>